<gene>
    <name evidence="2" type="ORF">IV500_12380</name>
</gene>
<evidence type="ECO:0000256" key="1">
    <source>
        <dbReference type="SAM" id="MobiDB-lite"/>
    </source>
</evidence>
<evidence type="ECO:0000313" key="2">
    <source>
        <dbReference type="EMBL" id="MBG0740177.1"/>
    </source>
</evidence>
<keyword evidence="3" id="KW-1185">Reference proteome</keyword>
<dbReference type="Proteomes" id="UP000655366">
    <property type="component" value="Unassembled WGS sequence"/>
</dbReference>
<sequence length="87" mass="8257">MDTQISGRQWAARITTAVTAGSLATAGIAAVAVDMATPSHAAATTSVTSQDGGSSQNPSGGQGAGDSVGSAVEPGTGRTVHGRSSGS</sequence>
<feature type="compositionally biased region" description="Low complexity" evidence="1">
    <location>
        <begin position="49"/>
        <end position="59"/>
    </location>
</feature>
<feature type="region of interest" description="Disordered" evidence="1">
    <location>
        <begin position="39"/>
        <end position="87"/>
    </location>
</feature>
<protein>
    <submittedName>
        <fullName evidence="2">Uncharacterized protein</fullName>
    </submittedName>
</protein>
<dbReference type="RefSeq" id="WP_196397121.1">
    <property type="nucleotide sequence ID" value="NZ_JADNYM010000015.1"/>
</dbReference>
<proteinExistence type="predicted"/>
<comment type="caution">
    <text evidence="2">The sequence shown here is derived from an EMBL/GenBank/DDBJ whole genome shotgun (WGS) entry which is preliminary data.</text>
</comment>
<name>A0A931CNK3_9MICC</name>
<organism evidence="2 3">
    <name type="scientific">Arthrobacter terrae</name>
    <dbReference type="NCBI Taxonomy" id="2935737"/>
    <lineage>
        <taxon>Bacteria</taxon>
        <taxon>Bacillati</taxon>
        <taxon>Actinomycetota</taxon>
        <taxon>Actinomycetes</taxon>
        <taxon>Micrococcales</taxon>
        <taxon>Micrococcaceae</taxon>
        <taxon>Arthrobacter</taxon>
    </lineage>
</organism>
<dbReference type="EMBL" id="JADNYM010000015">
    <property type="protein sequence ID" value="MBG0740177.1"/>
    <property type="molecule type" value="Genomic_DNA"/>
</dbReference>
<reference evidence="2 3" key="1">
    <citation type="submission" date="2020-11" db="EMBL/GenBank/DDBJ databases">
        <title>Arthrobacter antarcticus sp. nov., isolated from Antarctic Soil.</title>
        <authorList>
            <person name="Li J."/>
        </authorList>
    </citation>
    <scope>NUCLEOTIDE SEQUENCE [LARGE SCALE GENOMIC DNA]</scope>
    <source>
        <strain evidence="2 3">Z1-20</strain>
    </source>
</reference>
<dbReference type="AlphaFoldDB" id="A0A931CNK3"/>
<accession>A0A931CNK3</accession>
<evidence type="ECO:0000313" key="3">
    <source>
        <dbReference type="Proteomes" id="UP000655366"/>
    </source>
</evidence>